<dbReference type="EMBL" id="CP163432">
    <property type="protein sequence ID" value="XDQ13840.1"/>
    <property type="molecule type" value="Genomic_DNA"/>
</dbReference>
<accession>A0AB39N5N7</accession>
<sequence length="249" mass="28212">MPSKMNHIALQVVTPEPAQRGGAVEVRPIIDGEDILATAFDEGPAEDPRHLLSPSSPLMPSLEPKEVRLAEADCTEGCCGAVFVTITREDATVVWHGWRNPDDDELDLPAYRFDARQYEAEVQRAVADHSWEWPARTIARLLEEGLRQQTRWLDRWECELAWASALPWERDRVTVVFFFQPGEPTSRDERPWLQFRIALSVTDDAPVAQADRMLQELLSQDPRAIGHVCGGSREFAGQLGYPWPERFPA</sequence>
<organism evidence="1">
    <name type="scientific">Streptomyces sp. R11</name>
    <dbReference type="NCBI Taxonomy" id="3238625"/>
    <lineage>
        <taxon>Bacteria</taxon>
        <taxon>Bacillati</taxon>
        <taxon>Actinomycetota</taxon>
        <taxon>Actinomycetes</taxon>
        <taxon>Kitasatosporales</taxon>
        <taxon>Streptomycetaceae</taxon>
        <taxon>Streptomyces</taxon>
    </lineage>
</organism>
<proteinExistence type="predicted"/>
<evidence type="ECO:0000313" key="1">
    <source>
        <dbReference type="EMBL" id="XDQ13840.1"/>
    </source>
</evidence>
<dbReference type="AlphaFoldDB" id="A0AB39N5N7"/>
<dbReference type="RefSeq" id="WP_369273846.1">
    <property type="nucleotide sequence ID" value="NZ_CP163432.1"/>
</dbReference>
<reference evidence="1" key="1">
    <citation type="submission" date="2024-07" db="EMBL/GenBank/DDBJ databases">
        <authorList>
            <person name="Yu S.T."/>
        </authorList>
    </citation>
    <scope>NUCLEOTIDE SEQUENCE</scope>
    <source>
        <strain evidence="1">R11</strain>
    </source>
</reference>
<gene>
    <name evidence="1" type="ORF">AB5J55_31465</name>
</gene>
<name>A0AB39N5N7_9ACTN</name>
<protein>
    <submittedName>
        <fullName evidence="1">Uncharacterized protein</fullName>
    </submittedName>
</protein>